<evidence type="ECO:0000313" key="1">
    <source>
        <dbReference type="EMBL" id="OEF91111.1"/>
    </source>
</evidence>
<sequence>MKNLAGHDISLFLFRFVLHRRGINFVMNEAIAEDLYPETELKLKPIVHACSETLLRYKDQCCGETIMDGNLLVDGDFEVMLSPGLGRHFILEEKKNLFSDAHEIAKLLMDVMDRRTIEIDSGEYLGPQAVISSIGRTGMNLQGLESLGNRQQNTFITQLPQLSKDVLPDGVNARVSYDHRGHCIMFLHDNFGVIGKVVLVDGFMPNIMAELSKERSEHVDIKKTLMEQILTAIEVELINQVSSSSSTLRY</sequence>
<comment type="caution">
    <text evidence="1">The sequence shown here is derived from an EMBL/GenBank/DDBJ whole genome shotgun (WGS) entry which is preliminary data.</text>
</comment>
<gene>
    <name evidence="1" type="ORF">A142_01135</name>
</gene>
<dbReference type="OrthoDB" id="2893069at2"/>
<accession>A0A1E5FLR9</accession>
<proteinExistence type="predicted"/>
<reference evidence="1 2" key="1">
    <citation type="journal article" date="2012" name="Science">
        <title>Ecological populations of bacteria act as socially cohesive units of antibiotic production and resistance.</title>
        <authorList>
            <person name="Cordero O.X."/>
            <person name="Wildschutte H."/>
            <person name="Kirkup B."/>
            <person name="Proehl S."/>
            <person name="Ngo L."/>
            <person name="Hussain F."/>
            <person name="Le Roux F."/>
            <person name="Mincer T."/>
            <person name="Polz M.F."/>
        </authorList>
    </citation>
    <scope>NUCLEOTIDE SEQUENCE [LARGE SCALE GENOMIC DNA]</scope>
    <source>
        <strain evidence="1 2">12E03</strain>
    </source>
</reference>
<organism evidence="1 2">
    <name type="scientific">Vibrio splendidus 12E03</name>
    <dbReference type="NCBI Taxonomy" id="1191305"/>
    <lineage>
        <taxon>Bacteria</taxon>
        <taxon>Pseudomonadati</taxon>
        <taxon>Pseudomonadota</taxon>
        <taxon>Gammaproteobacteria</taxon>
        <taxon>Vibrionales</taxon>
        <taxon>Vibrionaceae</taxon>
        <taxon>Vibrio</taxon>
    </lineage>
</organism>
<protein>
    <submittedName>
        <fullName evidence="1">Uncharacterized protein</fullName>
    </submittedName>
</protein>
<name>A0A1E5FLR9_VIBSP</name>
<dbReference type="AlphaFoldDB" id="A0A1E5FLR9"/>
<evidence type="ECO:0000313" key="2">
    <source>
        <dbReference type="Proteomes" id="UP000094802"/>
    </source>
</evidence>
<dbReference type="EMBL" id="AJZD02000240">
    <property type="protein sequence ID" value="OEF91111.1"/>
    <property type="molecule type" value="Genomic_DNA"/>
</dbReference>
<dbReference type="Proteomes" id="UP000094802">
    <property type="component" value="Unassembled WGS sequence"/>
</dbReference>